<dbReference type="Proteomes" id="UP001054837">
    <property type="component" value="Unassembled WGS sequence"/>
</dbReference>
<dbReference type="AlphaFoldDB" id="A0AAV4SKR0"/>
<evidence type="ECO:0000313" key="2">
    <source>
        <dbReference type="EMBL" id="GIY34360.1"/>
    </source>
</evidence>
<feature type="region of interest" description="Disordered" evidence="1">
    <location>
        <begin position="1"/>
        <end position="23"/>
    </location>
</feature>
<organism evidence="2 3">
    <name type="scientific">Caerostris darwini</name>
    <dbReference type="NCBI Taxonomy" id="1538125"/>
    <lineage>
        <taxon>Eukaryota</taxon>
        <taxon>Metazoa</taxon>
        <taxon>Ecdysozoa</taxon>
        <taxon>Arthropoda</taxon>
        <taxon>Chelicerata</taxon>
        <taxon>Arachnida</taxon>
        <taxon>Araneae</taxon>
        <taxon>Araneomorphae</taxon>
        <taxon>Entelegynae</taxon>
        <taxon>Araneoidea</taxon>
        <taxon>Araneidae</taxon>
        <taxon>Caerostris</taxon>
    </lineage>
</organism>
<keyword evidence="3" id="KW-1185">Reference proteome</keyword>
<gene>
    <name evidence="2" type="ORF">CDAR_35261</name>
</gene>
<proteinExistence type="predicted"/>
<protein>
    <submittedName>
        <fullName evidence="2">Uncharacterized protein</fullName>
    </submittedName>
</protein>
<evidence type="ECO:0000313" key="3">
    <source>
        <dbReference type="Proteomes" id="UP001054837"/>
    </source>
</evidence>
<reference evidence="2 3" key="1">
    <citation type="submission" date="2021-06" db="EMBL/GenBank/DDBJ databases">
        <title>Caerostris darwini draft genome.</title>
        <authorList>
            <person name="Kono N."/>
            <person name="Arakawa K."/>
        </authorList>
    </citation>
    <scope>NUCLEOTIDE SEQUENCE [LARGE SCALE GENOMIC DNA]</scope>
</reference>
<feature type="compositionally biased region" description="Basic residues" evidence="1">
    <location>
        <begin position="1"/>
        <end position="21"/>
    </location>
</feature>
<sequence>MTPHKIKHSWLRQRLKQKRGRREGVNVLTNDTAEKPLDNFDKFRNRRLMDLLRQTKPIGQWSAVSRITLSDIEKRKSMMNGPQVKGIPLPL</sequence>
<dbReference type="EMBL" id="BPLQ01008057">
    <property type="protein sequence ID" value="GIY34360.1"/>
    <property type="molecule type" value="Genomic_DNA"/>
</dbReference>
<comment type="caution">
    <text evidence="2">The sequence shown here is derived from an EMBL/GenBank/DDBJ whole genome shotgun (WGS) entry which is preliminary data.</text>
</comment>
<evidence type="ECO:0000256" key="1">
    <source>
        <dbReference type="SAM" id="MobiDB-lite"/>
    </source>
</evidence>
<name>A0AAV4SKR0_9ARAC</name>
<accession>A0AAV4SKR0</accession>